<dbReference type="InParanoid" id="A0A4V3SI04"/>
<evidence type="ECO:0000256" key="2">
    <source>
        <dbReference type="SAM" id="MobiDB-lite"/>
    </source>
</evidence>
<gene>
    <name evidence="3" type="ORF">EX30DRAFT_343441</name>
</gene>
<evidence type="ECO:0000256" key="1">
    <source>
        <dbReference type="ARBA" id="ARBA00005595"/>
    </source>
</evidence>
<dbReference type="Pfam" id="PF04502">
    <property type="entry name" value="Saf4_Yju2"/>
    <property type="match status" value="1"/>
</dbReference>
<proteinExistence type="inferred from homology"/>
<dbReference type="GO" id="GO:0000398">
    <property type="term" value="P:mRNA splicing, via spliceosome"/>
    <property type="evidence" value="ECO:0007669"/>
    <property type="project" value="InterPro"/>
</dbReference>
<feature type="compositionally biased region" description="Basic and acidic residues" evidence="2">
    <location>
        <begin position="260"/>
        <end position="282"/>
    </location>
</feature>
<sequence length="296" mass="33780">MPFNIFCLTCEGHIAQGVRFNAEKKKVGHYYSTPIFAFRMKHTVCQGWIEVQTDPQNTAYVVTEGGKKKAADVEPQLGVIKIHDPSERTPEDPFARREKEVESKTEIKRGAARIDELRKLSDRNWADPYEHSRKMRRVFRAERKELKAKAAANEAIRDRAGLAIELLDESPEDAQRAKLVEFGPSLDDDTLVKEAQARPLFAKHDYGKNELRITPNTRKREAPGLIKEALGRDLRKNTRAAVDPFLTPQDWSRPRSLKRKSCETEEPERKAQVAPQELHELIPKSGPGLVDYDSDE</sequence>
<keyword evidence="4" id="KW-1185">Reference proteome</keyword>
<dbReference type="PANTHER" id="PTHR12111">
    <property type="entry name" value="SPLICING FACTOR YJU2"/>
    <property type="match status" value="1"/>
</dbReference>
<dbReference type="InterPro" id="IPR007590">
    <property type="entry name" value="Saf4/Yju2"/>
</dbReference>
<protein>
    <submittedName>
        <fullName evidence="3">DUF572-domain-containing protein</fullName>
    </submittedName>
</protein>
<evidence type="ECO:0000313" key="4">
    <source>
        <dbReference type="Proteomes" id="UP000298138"/>
    </source>
</evidence>
<dbReference type="Proteomes" id="UP000298138">
    <property type="component" value="Unassembled WGS sequence"/>
</dbReference>
<name>A0A4V3SI04_9PEZI</name>
<dbReference type="AlphaFoldDB" id="A0A4V3SI04"/>
<evidence type="ECO:0000313" key="3">
    <source>
        <dbReference type="EMBL" id="TGZ78224.1"/>
    </source>
</evidence>
<feature type="region of interest" description="Disordered" evidence="2">
    <location>
        <begin position="240"/>
        <end position="296"/>
    </location>
</feature>
<dbReference type="PANTHER" id="PTHR12111:SF2">
    <property type="entry name" value="SPLICING FACTOR YJU2B-RELATED"/>
    <property type="match status" value="1"/>
</dbReference>
<dbReference type="GO" id="GO:0071014">
    <property type="term" value="C:post-mRNA release spliceosomal complex"/>
    <property type="evidence" value="ECO:0007669"/>
    <property type="project" value="TreeGrafter"/>
</dbReference>
<dbReference type="OrthoDB" id="360327at2759"/>
<comment type="similarity">
    <text evidence="1">Belongs to the CWC16 family.</text>
</comment>
<dbReference type="STRING" id="341454.A0A4V3SI04"/>
<organism evidence="3 4">
    <name type="scientific">Ascodesmis nigricans</name>
    <dbReference type="NCBI Taxonomy" id="341454"/>
    <lineage>
        <taxon>Eukaryota</taxon>
        <taxon>Fungi</taxon>
        <taxon>Dikarya</taxon>
        <taxon>Ascomycota</taxon>
        <taxon>Pezizomycotina</taxon>
        <taxon>Pezizomycetes</taxon>
        <taxon>Pezizales</taxon>
        <taxon>Ascodesmidaceae</taxon>
        <taxon>Ascodesmis</taxon>
    </lineage>
</organism>
<accession>A0A4V3SI04</accession>
<reference evidence="3 4" key="1">
    <citation type="submission" date="2019-04" db="EMBL/GenBank/DDBJ databases">
        <title>Comparative genomics and transcriptomics to analyze fruiting body development in filamentous ascomycetes.</title>
        <authorList>
            <consortium name="DOE Joint Genome Institute"/>
            <person name="Lutkenhaus R."/>
            <person name="Traeger S."/>
            <person name="Breuer J."/>
            <person name="Kuo A."/>
            <person name="Lipzen A."/>
            <person name="Pangilinan J."/>
            <person name="Dilworth D."/>
            <person name="Sandor L."/>
            <person name="Poggeler S."/>
            <person name="Barry K."/>
            <person name="Grigoriev I.V."/>
            <person name="Nowrousian M."/>
        </authorList>
    </citation>
    <scope>NUCLEOTIDE SEQUENCE [LARGE SCALE GENOMIC DNA]</scope>
    <source>
        <strain evidence="3 4">CBS 389.68</strain>
    </source>
</reference>
<dbReference type="GO" id="GO:0005684">
    <property type="term" value="C:U2-type spliceosomal complex"/>
    <property type="evidence" value="ECO:0007669"/>
    <property type="project" value="TreeGrafter"/>
</dbReference>
<dbReference type="EMBL" id="ML220144">
    <property type="protein sequence ID" value="TGZ78224.1"/>
    <property type="molecule type" value="Genomic_DNA"/>
</dbReference>